<feature type="compositionally biased region" description="Basic residues" evidence="1">
    <location>
        <begin position="317"/>
        <end position="333"/>
    </location>
</feature>
<accession>A0A507D6K5</accession>
<dbReference type="EMBL" id="QEAM01000091">
    <property type="protein sequence ID" value="TPX46888.1"/>
    <property type="molecule type" value="Genomic_DNA"/>
</dbReference>
<feature type="region of interest" description="Disordered" evidence="1">
    <location>
        <begin position="1"/>
        <end position="23"/>
    </location>
</feature>
<dbReference type="OrthoDB" id="10028556at2759"/>
<evidence type="ECO:0000313" key="3">
    <source>
        <dbReference type="Proteomes" id="UP000320475"/>
    </source>
</evidence>
<sequence>MSGAPASPCYANTTTPARPRKGSLVVDEQRGIVPPVPAGPSMPVPPSPMSARAREAASALVSLTGLNFGPAFVEPSFNAPAIAQATYSLPLLLPLPTPATCHLVPKWTAPIIPMPSTGMRQPPGSASPLHIFLYNAILCGRDHPGSFLTRQEQLINKAALELALTDPSLLSNRNSLRQRATDLVHAATDDRSDSLLARCPLSVHPETLRLLNVTNPQQIQGMYWTNQPFEMQHHLWLESKQRKKEKTSWHTPIRHSNSTTQKKGEAQVSPAPLVANTCRQAPSTENVNTITPFASTTPSTSTTVQVTDTDTHNKSTNPRKRPGTTKSNSRRVVAKYSEGDSETRVGDALDEAAPVFNHVSTAGSAGATPPLDQISEFWEAWGATQQEEVATYTQVTPQPSLLLPPQDIPNSLSPKCLCSVNPVFHCMVLCLNFSATTTKSTAKRMHEEDWEEKSFASSSNLCGFEGIIRVSSS</sequence>
<comment type="caution">
    <text evidence="2">The sequence shown here is derived from an EMBL/GenBank/DDBJ whole genome shotgun (WGS) entry which is preliminary data.</text>
</comment>
<organism evidence="2 3">
    <name type="scientific">Synchytrium endobioticum</name>
    <dbReference type="NCBI Taxonomy" id="286115"/>
    <lineage>
        <taxon>Eukaryota</taxon>
        <taxon>Fungi</taxon>
        <taxon>Fungi incertae sedis</taxon>
        <taxon>Chytridiomycota</taxon>
        <taxon>Chytridiomycota incertae sedis</taxon>
        <taxon>Chytridiomycetes</taxon>
        <taxon>Synchytriales</taxon>
        <taxon>Synchytriaceae</taxon>
        <taxon>Synchytrium</taxon>
    </lineage>
</organism>
<feature type="region of interest" description="Disordered" evidence="1">
    <location>
        <begin position="288"/>
        <end position="344"/>
    </location>
</feature>
<dbReference type="Proteomes" id="UP000320475">
    <property type="component" value="Unassembled WGS sequence"/>
</dbReference>
<name>A0A507D6K5_9FUNG</name>
<proteinExistence type="predicted"/>
<protein>
    <submittedName>
        <fullName evidence="2">Uncharacterized protein</fullName>
    </submittedName>
</protein>
<feature type="compositionally biased region" description="Low complexity" evidence="1">
    <location>
        <begin position="289"/>
        <end position="308"/>
    </location>
</feature>
<feature type="region of interest" description="Disordered" evidence="1">
    <location>
        <begin position="242"/>
        <end position="268"/>
    </location>
</feature>
<gene>
    <name evidence="2" type="ORF">SeLEV6574_g02973</name>
</gene>
<evidence type="ECO:0000256" key="1">
    <source>
        <dbReference type="SAM" id="MobiDB-lite"/>
    </source>
</evidence>
<reference evidence="2 3" key="1">
    <citation type="journal article" date="2019" name="Sci. Rep.">
        <title>Comparative genomics of chytrid fungi reveal insights into the obligate biotrophic and pathogenic lifestyle of Synchytrium endobioticum.</title>
        <authorList>
            <person name="van de Vossenberg B.T.L.H."/>
            <person name="Warris S."/>
            <person name="Nguyen H.D.T."/>
            <person name="van Gent-Pelzer M.P.E."/>
            <person name="Joly D.L."/>
            <person name="van de Geest H.C."/>
            <person name="Bonants P.J.M."/>
            <person name="Smith D.S."/>
            <person name="Levesque C.A."/>
            <person name="van der Lee T.A.J."/>
        </authorList>
    </citation>
    <scope>NUCLEOTIDE SEQUENCE [LARGE SCALE GENOMIC DNA]</scope>
    <source>
        <strain evidence="2 3">LEV6574</strain>
    </source>
</reference>
<evidence type="ECO:0000313" key="2">
    <source>
        <dbReference type="EMBL" id="TPX46888.1"/>
    </source>
</evidence>
<dbReference type="AlphaFoldDB" id="A0A507D6K5"/>
<dbReference type="VEuPathDB" id="FungiDB:SeMB42_g03948"/>